<feature type="transmembrane region" description="Helical" evidence="10">
    <location>
        <begin position="1140"/>
        <end position="1160"/>
    </location>
</feature>
<dbReference type="EMBL" id="JARAKH010000004">
    <property type="protein sequence ID" value="KAK8404496.1"/>
    <property type="molecule type" value="Genomic_DNA"/>
</dbReference>
<evidence type="ECO:0000256" key="8">
    <source>
        <dbReference type="ARBA" id="ARBA00023136"/>
    </source>
</evidence>
<comment type="similarity">
    <text evidence="2">Belongs to the anion exchanger (TC 2.A.31) family.</text>
</comment>
<dbReference type="PANTHER" id="PTHR11453:SF127">
    <property type="entry name" value="SOLUTE CARRIER FAMILY 4 MEMBER 11"/>
    <property type="match status" value="1"/>
</dbReference>
<dbReference type="FunFam" id="1.10.287.570:FF:000002">
    <property type="entry name" value="Solute carrier family 4 member 11"/>
    <property type="match status" value="1"/>
</dbReference>
<protein>
    <recommendedName>
        <fullName evidence="15">Sodium bicarbonate transporter-like protein 11</fullName>
    </recommendedName>
</protein>
<dbReference type="Proteomes" id="UP001487740">
    <property type="component" value="Unassembled WGS sequence"/>
</dbReference>
<dbReference type="Pfam" id="PF00955">
    <property type="entry name" value="HCO3_cotransp"/>
    <property type="match status" value="1"/>
</dbReference>
<dbReference type="InterPro" id="IPR003020">
    <property type="entry name" value="HCO3_transpt_euk"/>
</dbReference>
<dbReference type="SUPFAM" id="SSF55804">
    <property type="entry name" value="Phoshotransferase/anion transport protein"/>
    <property type="match status" value="1"/>
</dbReference>
<keyword evidence="3" id="KW-0813">Transport</keyword>
<feature type="compositionally biased region" description="Low complexity" evidence="9">
    <location>
        <begin position="162"/>
        <end position="203"/>
    </location>
</feature>
<dbReference type="InterPro" id="IPR011531">
    <property type="entry name" value="HCO3_transpt-like_TM_dom"/>
</dbReference>
<dbReference type="GO" id="GO:0005452">
    <property type="term" value="F:solute:inorganic anion antiporter activity"/>
    <property type="evidence" value="ECO:0007669"/>
    <property type="project" value="InterPro"/>
</dbReference>
<evidence type="ECO:0000256" key="6">
    <source>
        <dbReference type="ARBA" id="ARBA00022989"/>
    </source>
</evidence>
<feature type="transmembrane region" description="Helical" evidence="10">
    <location>
        <begin position="1059"/>
        <end position="1082"/>
    </location>
</feature>
<feature type="transmembrane region" description="Helical" evidence="10">
    <location>
        <begin position="1196"/>
        <end position="1218"/>
    </location>
</feature>
<feature type="compositionally biased region" description="Polar residues" evidence="9">
    <location>
        <begin position="282"/>
        <end position="296"/>
    </location>
</feature>
<dbReference type="Gene3D" id="3.40.930.10">
    <property type="entry name" value="Mannitol-specific EII, Chain A"/>
    <property type="match status" value="1"/>
</dbReference>
<gene>
    <name evidence="13" type="ORF">O3P69_007615</name>
</gene>
<comment type="caution">
    <text evidence="13">The sequence shown here is derived from an EMBL/GenBank/DDBJ whole genome shotgun (WGS) entry which is preliminary data.</text>
</comment>
<comment type="subcellular location">
    <subcellularLocation>
        <location evidence="1">Cell membrane</location>
        <topology evidence="1">Multi-pass membrane protein</topology>
    </subcellularLocation>
</comment>
<feature type="domain" description="PTS EIIA type-2" evidence="11">
    <location>
        <begin position="586"/>
        <end position="660"/>
    </location>
</feature>
<feature type="region of interest" description="Disordered" evidence="9">
    <location>
        <begin position="111"/>
        <end position="336"/>
    </location>
</feature>
<feature type="compositionally biased region" description="Low complexity" evidence="9">
    <location>
        <begin position="426"/>
        <end position="437"/>
    </location>
</feature>
<evidence type="ECO:0000256" key="7">
    <source>
        <dbReference type="ARBA" id="ARBA00023065"/>
    </source>
</evidence>
<evidence type="ECO:0000256" key="4">
    <source>
        <dbReference type="ARBA" id="ARBA00022475"/>
    </source>
</evidence>
<evidence type="ECO:0008006" key="15">
    <source>
        <dbReference type="Google" id="ProtNLM"/>
    </source>
</evidence>
<feature type="transmembrane region" description="Helical" evidence="10">
    <location>
        <begin position="935"/>
        <end position="955"/>
    </location>
</feature>
<keyword evidence="14" id="KW-1185">Reference proteome</keyword>
<feature type="region of interest" description="Disordered" evidence="9">
    <location>
        <begin position="365"/>
        <end position="387"/>
    </location>
</feature>
<evidence type="ECO:0000256" key="2">
    <source>
        <dbReference type="ARBA" id="ARBA00010993"/>
    </source>
</evidence>
<keyword evidence="4" id="KW-1003">Cell membrane</keyword>
<evidence type="ECO:0000313" key="13">
    <source>
        <dbReference type="EMBL" id="KAK8404496.1"/>
    </source>
</evidence>
<keyword evidence="7" id="KW-0406">Ion transport</keyword>
<feature type="transmembrane region" description="Helical" evidence="10">
    <location>
        <begin position="1015"/>
        <end position="1038"/>
    </location>
</feature>
<evidence type="ECO:0000256" key="5">
    <source>
        <dbReference type="ARBA" id="ARBA00022692"/>
    </source>
</evidence>
<evidence type="ECO:0000313" key="14">
    <source>
        <dbReference type="Proteomes" id="UP001487740"/>
    </source>
</evidence>
<feature type="region of interest" description="Disordered" evidence="9">
    <location>
        <begin position="403"/>
        <end position="458"/>
    </location>
</feature>
<dbReference type="GO" id="GO:0050801">
    <property type="term" value="P:monoatomic ion homeostasis"/>
    <property type="evidence" value="ECO:0007669"/>
    <property type="project" value="TreeGrafter"/>
</dbReference>
<feature type="compositionally biased region" description="Polar residues" evidence="9">
    <location>
        <begin position="403"/>
        <end position="417"/>
    </location>
</feature>
<sequence length="1254" mass="136264">MARCILGTSGSARAAPVTGVPRHVAASGTRRGPGGVTRLETPWVGRGSTRGEWVAGTRTGARGRRVCGAGGGRRAAASVVQRVARAGCGRPAPVGEDGVASEMVLRAAVSAAPPGAPPRPPGPPPPAGPTQPQLPASSSPKTSPLPSRAELPRLPPPPSSPNPSTGRRSPASSPHSPLLARDRGSTPATPATAVPTPASSAPAKLGTGGAGRGAPSQAPRAPRPLPPPHRLIRQHSLAAVLGLFRGREERGGSGGSGGAPEEWPPVREEQEAEESEEERCSGANNSRSHSIPSTSVPHLPQETRRKRRSSCHTDSSGLVVPLPPPPQSIKKKTLSSEATTAAVAAATRRCSLTLPYPALYGSWQSSASAPGSRHGSSEMPPGGAGIARRAAPPVAVEMISMAGQGSQGASNSCSVSQAPPPPPTSTPMTTSSSSAPLLPSPPPEMGHSGPTGGSLPPVREAMTNLLASSQQKVPMKDFGSEVRASMDIAHFLSQATLVLDVAETSLEGICDLLLTKLLEQDEPLCSVAEAKSILFTHDTSGSNEKDSLSKVHLLARTIQGTATSENGSFDYDQSWICALGNLPALQRRHVAIARLKQPANMGRTSKQVKLFILVLCPSKEKGTKNSLETGRTFATIFADMDFRQRLLEATNEEEFKRLIIKHSQELAEEQQVTNDKRIEMNHERVEEFEYEKRCTFARGLREDLERRLPHYLSDYKDGVVGHKTVQKVISTTFFLYFACILPAIAFGVLNDHNTQGRIDVKKVIIGQVIGGVFWGVFSGQPLLIQLTTAPLAIYIKIIFYICDDFKLDFHAMYCAVGLWNSFFLVLYALFDVSRLMRWSTRSTEEIFALFISIAFCNDAFTAVRKNFKTNYYSPSCQRGANASYLGPPSPSAYAVTGNQSVSYVTYPPEPHMEDLEGGNVTITVVQSVCTRENSILYLLLMFGTLWLGVMLYNFNKTPYLNANKREVLADYALPVAVIVLSFIGSYVFRDVKLKNDMEHFRYDNSYDMFQLPPLYLLPIPAVFATMGLGFSLSMLFFMDQNIGSAMVNNPCNKLKKGPAYHLDLLVVAFMNGFLSIFCLPWMHACLPHSPLHVRSLADVEERVEQGHVYEIIVKVRETRLTGLFSNILIGLSIFLLPYPLAYIPTAVLDGLFLYMAVTALNGNQMFERITLLFMEQAAYPPNHYIRRVPQRKIHKFTGLQVVQLLVMCSLGFAPWPYLKMMFPVALLLLLPIRHKLVPMVIEDKYLAALDGEHQ</sequence>
<evidence type="ECO:0000259" key="11">
    <source>
        <dbReference type="Pfam" id="PF00359"/>
    </source>
</evidence>
<dbReference type="PANTHER" id="PTHR11453">
    <property type="entry name" value="ANION EXCHANGE PROTEIN"/>
    <property type="match status" value="1"/>
</dbReference>
<accession>A0AAW0UZP4</accession>
<keyword evidence="5 10" id="KW-0812">Transmembrane</keyword>
<feature type="transmembrane region" description="Helical" evidence="10">
    <location>
        <begin position="760"/>
        <end position="777"/>
    </location>
</feature>
<feature type="compositionally biased region" description="Pro residues" evidence="9">
    <location>
        <begin position="114"/>
        <end position="129"/>
    </location>
</feature>
<organism evidence="13 14">
    <name type="scientific">Scylla paramamosain</name>
    <name type="common">Mud crab</name>
    <dbReference type="NCBI Taxonomy" id="85552"/>
    <lineage>
        <taxon>Eukaryota</taxon>
        <taxon>Metazoa</taxon>
        <taxon>Ecdysozoa</taxon>
        <taxon>Arthropoda</taxon>
        <taxon>Crustacea</taxon>
        <taxon>Multicrustacea</taxon>
        <taxon>Malacostraca</taxon>
        <taxon>Eumalacostraca</taxon>
        <taxon>Eucarida</taxon>
        <taxon>Decapoda</taxon>
        <taxon>Pleocyemata</taxon>
        <taxon>Brachyura</taxon>
        <taxon>Eubrachyura</taxon>
        <taxon>Portunoidea</taxon>
        <taxon>Portunidae</taxon>
        <taxon>Portuninae</taxon>
        <taxon>Scylla</taxon>
    </lineage>
</organism>
<dbReference type="InterPro" id="IPR016152">
    <property type="entry name" value="PTrfase/Anion_transptr"/>
</dbReference>
<evidence type="ECO:0000256" key="1">
    <source>
        <dbReference type="ARBA" id="ARBA00004651"/>
    </source>
</evidence>
<evidence type="ECO:0000259" key="12">
    <source>
        <dbReference type="Pfam" id="PF00955"/>
    </source>
</evidence>
<dbReference type="InterPro" id="IPR002178">
    <property type="entry name" value="PTS_EIIA_type-2_dom"/>
</dbReference>
<evidence type="ECO:0000256" key="9">
    <source>
        <dbReference type="SAM" id="MobiDB-lite"/>
    </source>
</evidence>
<feature type="transmembrane region" description="Helical" evidence="10">
    <location>
        <begin position="728"/>
        <end position="748"/>
    </location>
</feature>
<reference evidence="13 14" key="1">
    <citation type="submission" date="2023-03" db="EMBL/GenBank/DDBJ databases">
        <title>High-quality genome of Scylla paramamosain provides insights in environmental adaptation.</title>
        <authorList>
            <person name="Zhang L."/>
        </authorList>
    </citation>
    <scope>NUCLEOTIDE SEQUENCE [LARGE SCALE GENOMIC DNA]</scope>
    <source>
        <strain evidence="13">LZ_2023a</strain>
        <tissue evidence="13">Muscle</tissue>
    </source>
</reference>
<dbReference type="AlphaFoldDB" id="A0AAW0UZP4"/>
<dbReference type="FunFam" id="3.40.930.10:FF:000018">
    <property type="entry name" value="Sodium bicarbonate transporter protein 11"/>
    <property type="match status" value="1"/>
</dbReference>
<keyword evidence="6 10" id="KW-1133">Transmembrane helix</keyword>
<dbReference type="GO" id="GO:0006820">
    <property type="term" value="P:monoatomic anion transport"/>
    <property type="evidence" value="ECO:0007669"/>
    <property type="project" value="InterPro"/>
</dbReference>
<dbReference type="GO" id="GO:0016323">
    <property type="term" value="C:basolateral plasma membrane"/>
    <property type="evidence" value="ECO:0007669"/>
    <property type="project" value="TreeGrafter"/>
</dbReference>
<dbReference type="Pfam" id="PF00359">
    <property type="entry name" value="PTS_EIIA_2"/>
    <property type="match status" value="1"/>
</dbReference>
<keyword evidence="8 10" id="KW-0472">Membrane</keyword>
<dbReference type="Gene3D" id="1.10.287.570">
    <property type="entry name" value="Helical hairpin bin"/>
    <property type="match status" value="1"/>
</dbReference>
<evidence type="ECO:0000256" key="3">
    <source>
        <dbReference type="ARBA" id="ARBA00022448"/>
    </source>
</evidence>
<evidence type="ECO:0000256" key="10">
    <source>
        <dbReference type="SAM" id="Phobius"/>
    </source>
</evidence>
<proteinExistence type="inferred from homology"/>
<name>A0AAW0UZP4_SCYPA</name>
<feature type="transmembrane region" description="Helical" evidence="10">
    <location>
        <begin position="809"/>
        <end position="830"/>
    </location>
</feature>
<feature type="transmembrane region" description="Helical" evidence="10">
    <location>
        <begin position="967"/>
        <end position="988"/>
    </location>
</feature>
<feature type="domain" description="Bicarbonate transporter-like transmembrane" evidence="12">
    <location>
        <begin position="696"/>
        <end position="1253"/>
    </location>
</feature>